<proteinExistence type="predicted"/>
<evidence type="ECO:0000313" key="1">
    <source>
        <dbReference type="EMBL" id="ORE19781.1"/>
    </source>
</evidence>
<dbReference type="AlphaFoldDB" id="A0A1X0S6J8"/>
<dbReference type="VEuPathDB" id="FungiDB:BCV72DRAFT_262093"/>
<evidence type="ECO:0008006" key="3">
    <source>
        <dbReference type="Google" id="ProtNLM"/>
    </source>
</evidence>
<gene>
    <name evidence="1" type="ORF">BCV71DRAFT_254621</name>
</gene>
<name>A0A1X0S6J8_RHIZD</name>
<reference evidence="1 2" key="1">
    <citation type="journal article" date="2016" name="Proc. Natl. Acad. Sci. U.S.A.">
        <title>Lipid metabolic changes in an early divergent fungus govern the establishment of a mutualistic symbiosis with endobacteria.</title>
        <authorList>
            <person name="Lastovetsky O.A."/>
            <person name="Gaspar M.L."/>
            <person name="Mondo S.J."/>
            <person name="LaButti K.M."/>
            <person name="Sandor L."/>
            <person name="Grigoriev I.V."/>
            <person name="Henry S.A."/>
            <person name="Pawlowska T.E."/>
        </authorList>
    </citation>
    <scope>NUCLEOTIDE SEQUENCE [LARGE SCALE GENOMIC DNA]</scope>
    <source>
        <strain evidence="1 2">ATCC 11559</strain>
    </source>
</reference>
<organism evidence="1 2">
    <name type="scientific">Rhizopus microsporus</name>
    <dbReference type="NCBI Taxonomy" id="58291"/>
    <lineage>
        <taxon>Eukaryota</taxon>
        <taxon>Fungi</taxon>
        <taxon>Fungi incertae sedis</taxon>
        <taxon>Mucoromycota</taxon>
        <taxon>Mucoromycotina</taxon>
        <taxon>Mucoromycetes</taxon>
        <taxon>Mucorales</taxon>
        <taxon>Mucorineae</taxon>
        <taxon>Rhizopodaceae</taxon>
        <taxon>Rhizopus</taxon>
    </lineage>
</organism>
<protein>
    <recommendedName>
        <fullName evidence="3">Retrotransposon gag domain-containing protein</fullName>
    </recommendedName>
</protein>
<sequence>MNNFDPYNKLSQRENSLNMTRSLVQAADLFLCCAKELESAFQASNDSSKKILYNLVNRFDRLGALMSIIKSMKHPDSSFHYVQKEKEERIVMVNTDDLDRPVIEEDVAEDIFGITGPGGKQSTTTTTTTTTTTMSLVTPTAKVSQGTLSAQEFLDQFEMYARTFAQSANMPIDLVWRALLVHAVPPNRLSWVQNHLINNKHMTWTEARQAYMNQYSDQAKLATPRQERYIGYLLNLKMKEHDTIQNYNQKFYTYSTNANMNLSEPSLFKRYIDSLTPHYRSLMTAMMKDSTIPQPTTLKAIMKRTERLAYEDKRKQAASIYASPPYNTYDEL</sequence>
<dbReference type="OMA" id="CCAKELE"/>
<dbReference type="Proteomes" id="UP000242381">
    <property type="component" value="Unassembled WGS sequence"/>
</dbReference>
<dbReference type="EMBL" id="KV921304">
    <property type="protein sequence ID" value="ORE19781.1"/>
    <property type="molecule type" value="Genomic_DNA"/>
</dbReference>
<accession>A0A1X0S6J8</accession>
<evidence type="ECO:0000313" key="2">
    <source>
        <dbReference type="Proteomes" id="UP000242381"/>
    </source>
</evidence>